<proteinExistence type="predicted"/>
<sequence length="109" mass="12009">MVVDDEALVAWDLAYQLEDYGVAIEGPYHCLNSALEASASAIPDAAVLDINLQGTQVWPLAEHLYQNGCPILFISADADRERIRNDFPKARLLDKPVSPEQLAPFVQSL</sequence>
<dbReference type="STRING" id="361183.AMC99_02223"/>
<feature type="modified residue" description="4-aspartylphosphate" evidence="1">
    <location>
        <position position="49"/>
    </location>
</feature>
<dbReference type="GO" id="GO:0000160">
    <property type="term" value="P:phosphorelay signal transduction system"/>
    <property type="evidence" value="ECO:0007669"/>
    <property type="project" value="InterPro"/>
</dbReference>
<dbReference type="InterPro" id="IPR011006">
    <property type="entry name" value="CheY-like_superfamily"/>
</dbReference>
<organism evidence="3 4">
    <name type="scientific">Altererythrobacter epoxidivorans</name>
    <dbReference type="NCBI Taxonomy" id="361183"/>
    <lineage>
        <taxon>Bacteria</taxon>
        <taxon>Pseudomonadati</taxon>
        <taxon>Pseudomonadota</taxon>
        <taxon>Alphaproteobacteria</taxon>
        <taxon>Sphingomonadales</taxon>
        <taxon>Erythrobacteraceae</taxon>
        <taxon>Altererythrobacter</taxon>
    </lineage>
</organism>
<feature type="domain" description="Response regulatory" evidence="2">
    <location>
        <begin position="1"/>
        <end position="109"/>
    </location>
</feature>
<dbReference type="Proteomes" id="UP000057938">
    <property type="component" value="Chromosome"/>
</dbReference>
<keyword evidence="1" id="KW-0597">Phosphoprotein</keyword>
<evidence type="ECO:0000313" key="4">
    <source>
        <dbReference type="Proteomes" id="UP000057938"/>
    </source>
</evidence>
<evidence type="ECO:0000256" key="1">
    <source>
        <dbReference type="PROSITE-ProRule" id="PRU00169"/>
    </source>
</evidence>
<evidence type="ECO:0000313" key="3">
    <source>
        <dbReference type="EMBL" id="ALE17501.1"/>
    </source>
</evidence>
<dbReference type="SUPFAM" id="SSF52172">
    <property type="entry name" value="CheY-like"/>
    <property type="match status" value="1"/>
</dbReference>
<keyword evidence="4" id="KW-1185">Reference proteome</keyword>
<gene>
    <name evidence="3" type="ORF">AMC99_02223</name>
</gene>
<dbReference type="KEGG" id="aep:AMC99_02223"/>
<protein>
    <submittedName>
        <fullName evidence="3">Response regulator, putative</fullName>
    </submittedName>
</protein>
<dbReference type="Gene3D" id="3.40.50.2300">
    <property type="match status" value="1"/>
</dbReference>
<name>A0A0M4M9J1_9SPHN</name>
<reference evidence="3 4" key="1">
    <citation type="submission" date="2015-09" db="EMBL/GenBank/DDBJ databases">
        <title>Complete genome sequence of a benzo[a]pyrene-degrading bacterium Altererythrobacter epoxidivorans CGMCC 1.7731T.</title>
        <authorList>
            <person name="Li Z."/>
            <person name="Cheng H."/>
            <person name="Huo Y."/>
            <person name="Xu X."/>
        </authorList>
    </citation>
    <scope>NUCLEOTIDE SEQUENCE [LARGE SCALE GENOMIC DNA]</scope>
    <source>
        <strain evidence="3 4">CGMCC 1.7731</strain>
    </source>
</reference>
<dbReference type="PATRIC" id="fig|361183.4.peg.2184"/>
<dbReference type="EMBL" id="CP012669">
    <property type="protein sequence ID" value="ALE17501.1"/>
    <property type="molecule type" value="Genomic_DNA"/>
</dbReference>
<evidence type="ECO:0000259" key="2">
    <source>
        <dbReference type="PROSITE" id="PS50110"/>
    </source>
</evidence>
<dbReference type="InterPro" id="IPR001789">
    <property type="entry name" value="Sig_transdc_resp-reg_receiver"/>
</dbReference>
<accession>A0A0M4M9J1</accession>
<dbReference type="AlphaFoldDB" id="A0A0M4M9J1"/>
<dbReference type="PROSITE" id="PS50110">
    <property type="entry name" value="RESPONSE_REGULATORY"/>
    <property type="match status" value="1"/>
</dbReference>